<gene>
    <name evidence="3" type="ORF">yc1106_07860</name>
</gene>
<keyword evidence="4" id="KW-1185">Reference proteome</keyword>
<sequence>MVFPIPNLLLQALVPTLLFAHPSTQQNHTSQPSCPTCHENATSFLPQLPLNTWDSHMHILDPIRFPYDPSASYTTGVHSLWSAIDFETSVGMSHIVLVQPSLYAENNTFLFLHLRALGPHRARAVVQFPLDTKQEVLREWHELGVRGVRLNLLDSAKNMSDAVLARLVQGYADAVRPLGWVLQIYIDMERIGDIEETLLGLNVTLCFDHFGHPELPSLEQGQEGMFDVYLVPGFGSLIKLMKQGRTWVKFSAAYRVDPKMVALNNVAREILRLRTDRMVFATDWPHTRFEDYDVRPFVKRCLEWAEEFNCVEQMFSGNARTLWDVKE</sequence>
<evidence type="ECO:0000313" key="4">
    <source>
        <dbReference type="Proteomes" id="UP001056012"/>
    </source>
</evidence>
<feature type="signal peptide" evidence="1">
    <location>
        <begin position="1"/>
        <end position="20"/>
    </location>
</feature>
<dbReference type="InterPro" id="IPR052358">
    <property type="entry name" value="Aro_Compnd_Degr_Hydrolases"/>
</dbReference>
<keyword evidence="1" id="KW-0732">Signal</keyword>
<organism evidence="3 4">
    <name type="scientific">Curvularia clavata</name>
    <dbReference type="NCBI Taxonomy" id="95742"/>
    <lineage>
        <taxon>Eukaryota</taxon>
        <taxon>Fungi</taxon>
        <taxon>Dikarya</taxon>
        <taxon>Ascomycota</taxon>
        <taxon>Pezizomycotina</taxon>
        <taxon>Dothideomycetes</taxon>
        <taxon>Pleosporomycetidae</taxon>
        <taxon>Pleosporales</taxon>
        <taxon>Pleosporineae</taxon>
        <taxon>Pleosporaceae</taxon>
        <taxon>Curvularia</taxon>
    </lineage>
</organism>
<dbReference type="PANTHER" id="PTHR35563:SF2">
    <property type="entry name" value="BARREL METAL-DEPENDENT HYDROLASE, PUTATIVE (AFU_ORTHOLOGUE AFUA_1G16240)-RELATED"/>
    <property type="match status" value="1"/>
</dbReference>
<evidence type="ECO:0000313" key="3">
    <source>
        <dbReference type="EMBL" id="USP80586.1"/>
    </source>
</evidence>
<dbReference type="Pfam" id="PF04909">
    <property type="entry name" value="Amidohydro_2"/>
    <property type="match status" value="1"/>
</dbReference>
<protein>
    <recommendedName>
        <fullName evidence="2">Amidohydrolase-related domain-containing protein</fullName>
    </recommendedName>
</protein>
<dbReference type="Proteomes" id="UP001056012">
    <property type="component" value="Chromosome 6"/>
</dbReference>
<reference evidence="3" key="1">
    <citation type="submission" date="2021-12" db="EMBL/GenBank/DDBJ databases">
        <title>Curvularia clavata genome.</title>
        <authorList>
            <person name="Cao Y."/>
        </authorList>
    </citation>
    <scope>NUCLEOTIDE SEQUENCE</scope>
    <source>
        <strain evidence="3">Yc1106</strain>
    </source>
</reference>
<feature type="chain" id="PRO_5040479087" description="Amidohydrolase-related domain-containing protein" evidence="1">
    <location>
        <begin position="21"/>
        <end position="327"/>
    </location>
</feature>
<evidence type="ECO:0000259" key="2">
    <source>
        <dbReference type="Pfam" id="PF04909"/>
    </source>
</evidence>
<dbReference type="InterPro" id="IPR032466">
    <property type="entry name" value="Metal_Hydrolase"/>
</dbReference>
<dbReference type="EMBL" id="CP089279">
    <property type="protein sequence ID" value="USP80586.1"/>
    <property type="molecule type" value="Genomic_DNA"/>
</dbReference>
<dbReference type="GO" id="GO:0016787">
    <property type="term" value="F:hydrolase activity"/>
    <property type="evidence" value="ECO:0007669"/>
    <property type="project" value="InterPro"/>
</dbReference>
<accession>A0A9Q9DWK8</accession>
<dbReference type="PANTHER" id="PTHR35563">
    <property type="entry name" value="BARREL METAL-DEPENDENT HYDROLASE, PUTATIVE (AFU_ORTHOLOGUE AFUA_1G16240)-RELATED"/>
    <property type="match status" value="1"/>
</dbReference>
<dbReference type="SUPFAM" id="SSF51556">
    <property type="entry name" value="Metallo-dependent hydrolases"/>
    <property type="match status" value="1"/>
</dbReference>
<dbReference type="Gene3D" id="3.20.20.140">
    <property type="entry name" value="Metal-dependent hydrolases"/>
    <property type="match status" value="1"/>
</dbReference>
<dbReference type="VEuPathDB" id="FungiDB:yc1106_07860"/>
<evidence type="ECO:0000256" key="1">
    <source>
        <dbReference type="SAM" id="SignalP"/>
    </source>
</evidence>
<dbReference type="OrthoDB" id="2135488at2759"/>
<dbReference type="AlphaFoldDB" id="A0A9Q9DWK8"/>
<name>A0A9Q9DWK8_CURCL</name>
<feature type="domain" description="Amidohydrolase-related" evidence="2">
    <location>
        <begin position="54"/>
        <end position="324"/>
    </location>
</feature>
<dbReference type="InterPro" id="IPR006680">
    <property type="entry name" value="Amidohydro-rel"/>
</dbReference>
<proteinExistence type="predicted"/>